<evidence type="ECO:0000256" key="13">
    <source>
        <dbReference type="SAM" id="Phobius"/>
    </source>
</evidence>
<keyword evidence="3" id="KW-0547">Nucleotide-binding</keyword>
<evidence type="ECO:0000256" key="6">
    <source>
        <dbReference type="ARBA" id="ARBA00055169"/>
    </source>
</evidence>
<evidence type="ECO:0000256" key="1">
    <source>
        <dbReference type="ARBA" id="ARBA00009919"/>
    </source>
</evidence>
<accession>A0A1Y5T0C8</accession>
<dbReference type="SUPFAM" id="SSF69572">
    <property type="entry name" value="Activating enzymes of the ubiquitin-like proteins"/>
    <property type="match status" value="1"/>
</dbReference>
<feature type="transmembrane region" description="Helical" evidence="13">
    <location>
        <begin position="26"/>
        <end position="44"/>
    </location>
</feature>
<dbReference type="GO" id="GO:0005524">
    <property type="term" value="F:ATP binding"/>
    <property type="evidence" value="ECO:0007669"/>
    <property type="project" value="UniProtKB-KW"/>
</dbReference>
<organism evidence="15 16">
    <name type="scientific">Aquimixticola soesokkakensis</name>
    <dbReference type="NCBI Taxonomy" id="1519096"/>
    <lineage>
        <taxon>Bacteria</taxon>
        <taxon>Pseudomonadati</taxon>
        <taxon>Pseudomonadota</taxon>
        <taxon>Alphaproteobacteria</taxon>
        <taxon>Rhodobacterales</taxon>
        <taxon>Paracoccaceae</taxon>
        <taxon>Aquimixticola</taxon>
    </lineage>
</organism>
<dbReference type="FunFam" id="3.40.50.720:FF:000033">
    <property type="entry name" value="Adenylyltransferase and sulfurtransferase MOCS3"/>
    <property type="match status" value="1"/>
</dbReference>
<evidence type="ECO:0000256" key="10">
    <source>
        <dbReference type="ARBA" id="ARBA00075110"/>
    </source>
</evidence>
<dbReference type="Proteomes" id="UP000193862">
    <property type="component" value="Unassembled WGS sequence"/>
</dbReference>
<feature type="transmembrane region" description="Helical" evidence="13">
    <location>
        <begin position="56"/>
        <end position="73"/>
    </location>
</feature>
<evidence type="ECO:0000256" key="3">
    <source>
        <dbReference type="ARBA" id="ARBA00022741"/>
    </source>
</evidence>
<dbReference type="Gene3D" id="3.40.50.720">
    <property type="entry name" value="NAD(P)-binding Rossmann-like Domain"/>
    <property type="match status" value="1"/>
</dbReference>
<dbReference type="PANTHER" id="PTHR10953:SF102">
    <property type="entry name" value="ADENYLYLTRANSFERASE AND SULFURTRANSFERASE MOCS3"/>
    <property type="match status" value="1"/>
</dbReference>
<evidence type="ECO:0000256" key="5">
    <source>
        <dbReference type="ARBA" id="ARBA00052218"/>
    </source>
</evidence>
<evidence type="ECO:0000256" key="7">
    <source>
        <dbReference type="ARBA" id="ARBA00063809"/>
    </source>
</evidence>
<dbReference type="EMBL" id="FWFS01000008">
    <property type="protein sequence ID" value="SLN53321.1"/>
    <property type="molecule type" value="Genomic_DNA"/>
</dbReference>
<evidence type="ECO:0000313" key="16">
    <source>
        <dbReference type="Proteomes" id="UP000193862"/>
    </source>
</evidence>
<dbReference type="InterPro" id="IPR000594">
    <property type="entry name" value="ThiF_NAD_FAD-bd"/>
</dbReference>
<evidence type="ECO:0000256" key="11">
    <source>
        <dbReference type="ARBA" id="ARBA00075328"/>
    </source>
</evidence>
<comment type="function">
    <text evidence="6">Catalyzes the adenylation by ATP of the carboxyl group of the C-terminal glycine of sulfur carrier protein MoaD.</text>
</comment>
<dbReference type="InterPro" id="IPR045886">
    <property type="entry name" value="ThiF/MoeB/HesA"/>
</dbReference>
<evidence type="ECO:0000256" key="4">
    <source>
        <dbReference type="ARBA" id="ARBA00022840"/>
    </source>
</evidence>
<dbReference type="GO" id="GO:0005829">
    <property type="term" value="C:cytosol"/>
    <property type="evidence" value="ECO:0007669"/>
    <property type="project" value="TreeGrafter"/>
</dbReference>
<dbReference type="GO" id="GO:0008641">
    <property type="term" value="F:ubiquitin-like modifier activating enzyme activity"/>
    <property type="evidence" value="ECO:0007669"/>
    <property type="project" value="InterPro"/>
</dbReference>
<evidence type="ECO:0000256" key="8">
    <source>
        <dbReference type="ARBA" id="ARBA00066884"/>
    </source>
</evidence>
<dbReference type="PANTHER" id="PTHR10953">
    <property type="entry name" value="UBIQUITIN-ACTIVATING ENZYME E1"/>
    <property type="match status" value="1"/>
</dbReference>
<evidence type="ECO:0000256" key="9">
    <source>
        <dbReference type="ARBA" id="ARBA00073635"/>
    </source>
</evidence>
<proteinExistence type="inferred from homology"/>
<keyword evidence="13" id="KW-0472">Membrane</keyword>
<keyword evidence="15" id="KW-0548">Nucleotidyltransferase</keyword>
<evidence type="ECO:0000256" key="12">
    <source>
        <dbReference type="ARBA" id="ARBA00078531"/>
    </source>
</evidence>
<evidence type="ECO:0000313" key="15">
    <source>
        <dbReference type="EMBL" id="SLN53321.1"/>
    </source>
</evidence>
<dbReference type="Pfam" id="PF00899">
    <property type="entry name" value="ThiF"/>
    <property type="match status" value="1"/>
</dbReference>
<evidence type="ECO:0000259" key="14">
    <source>
        <dbReference type="Pfam" id="PF00899"/>
    </source>
</evidence>
<evidence type="ECO:0000256" key="2">
    <source>
        <dbReference type="ARBA" id="ARBA00022679"/>
    </source>
</evidence>
<dbReference type="EC" id="2.7.7.80" evidence="8"/>
<keyword evidence="4" id="KW-0067">ATP-binding</keyword>
<dbReference type="CDD" id="cd00757">
    <property type="entry name" value="ThiF_MoeB_HesA_family"/>
    <property type="match status" value="1"/>
</dbReference>
<keyword evidence="13" id="KW-1133">Transmembrane helix</keyword>
<name>A0A1Y5T0C8_9RHOB</name>
<dbReference type="AlphaFoldDB" id="A0A1Y5T0C8"/>
<dbReference type="OrthoDB" id="9804286at2"/>
<protein>
    <recommendedName>
        <fullName evidence="9">Molybdopterin-synthase adenylyltransferase</fullName>
        <ecNumber evidence="8">2.7.7.80</ecNumber>
    </recommendedName>
    <alternativeName>
        <fullName evidence="12">MoaD protein adenylase</fullName>
    </alternativeName>
    <alternativeName>
        <fullName evidence="10">Molybdopterin-converting factor subunit 1 adenylase</fullName>
    </alternativeName>
    <alternativeName>
        <fullName evidence="11">Sulfur carrier protein MoaD adenylyltransferase</fullName>
    </alternativeName>
</protein>
<feature type="domain" description="THIF-type NAD/FAD binding fold" evidence="14">
    <location>
        <begin position="103"/>
        <end position="337"/>
    </location>
</feature>
<keyword evidence="2 15" id="KW-0808">Transferase</keyword>
<dbReference type="NCBIfam" id="NF004281">
    <property type="entry name" value="PRK05690.1"/>
    <property type="match status" value="1"/>
</dbReference>
<sequence>MLIFIVLSVAIWAVGAQMRLPRRLRWALIGVLYLGVLLAMAVLPQGSNLRAGLGESFAEWAMLGVLAALVWGYRRLLRRIRARVAPPAEVARAPLEAADLTRYARHILLREIGGMGQKRLQEARVLVVGAGGLGSPVIQYLAAAGVGTLGVIDDDVVEGSNLQRQVIHTPADIDLPKVFSATRSVAAQNPSVVVKPYNRRFDASTAALVQDYDLVIDGTDTFETRYAVNAACVAGGVALISGAIGQWEGQVSLFHPASGGPCYQCLFPQAPAAGLAPSCAEGGVVGPLPGVIGTMMALEAVKHLTGAGDTLAGRLLIWDGLYAENRVIKIARRADCACCGARAA</sequence>
<dbReference type="GO" id="GO:0004792">
    <property type="term" value="F:thiosulfate-cyanide sulfurtransferase activity"/>
    <property type="evidence" value="ECO:0007669"/>
    <property type="project" value="TreeGrafter"/>
</dbReference>
<dbReference type="GO" id="GO:0061605">
    <property type="term" value="F:molybdopterin-synthase adenylyltransferase activity"/>
    <property type="evidence" value="ECO:0007669"/>
    <property type="project" value="UniProtKB-EC"/>
</dbReference>
<comment type="similarity">
    <text evidence="1">Belongs to the HesA/MoeB/ThiF family.</text>
</comment>
<comment type="subunit">
    <text evidence="7">Homodimer. Forms a stable heterotetrameric complex of 2 MoeB and 2 MoaD during adenylation of MoaD.</text>
</comment>
<dbReference type="GO" id="GO:0008146">
    <property type="term" value="F:sulfotransferase activity"/>
    <property type="evidence" value="ECO:0007669"/>
    <property type="project" value="TreeGrafter"/>
</dbReference>
<keyword evidence="13" id="KW-0812">Transmembrane</keyword>
<keyword evidence="16" id="KW-1185">Reference proteome</keyword>
<dbReference type="InterPro" id="IPR035985">
    <property type="entry name" value="Ubiquitin-activating_enz"/>
</dbReference>
<gene>
    <name evidence="15" type="primary">moeZ_1</name>
    <name evidence="15" type="ORF">AQS8620_02335</name>
</gene>
<comment type="catalytic activity">
    <reaction evidence="5">
        <text>[molybdopterin-synthase sulfur-carrier protein]-C-terminal Gly-Gly + ATP + H(+) = [molybdopterin-synthase sulfur-carrier protein]-C-terminal Gly-Gly-AMP + diphosphate</text>
        <dbReference type="Rhea" id="RHEA:43616"/>
        <dbReference type="Rhea" id="RHEA-COMP:12159"/>
        <dbReference type="Rhea" id="RHEA-COMP:12202"/>
        <dbReference type="ChEBI" id="CHEBI:15378"/>
        <dbReference type="ChEBI" id="CHEBI:30616"/>
        <dbReference type="ChEBI" id="CHEBI:33019"/>
        <dbReference type="ChEBI" id="CHEBI:90618"/>
        <dbReference type="ChEBI" id="CHEBI:90778"/>
        <dbReference type="EC" id="2.7.7.80"/>
    </reaction>
</comment>
<dbReference type="RefSeq" id="WP_085837051.1">
    <property type="nucleotide sequence ID" value="NZ_FWFS01000008.1"/>
</dbReference>
<reference evidence="15 16" key="1">
    <citation type="submission" date="2017-03" db="EMBL/GenBank/DDBJ databases">
        <authorList>
            <person name="Afonso C.L."/>
            <person name="Miller P.J."/>
            <person name="Scott M.A."/>
            <person name="Spackman E."/>
            <person name="Goraichik I."/>
            <person name="Dimitrov K.M."/>
            <person name="Suarez D.L."/>
            <person name="Swayne D.E."/>
        </authorList>
    </citation>
    <scope>NUCLEOTIDE SEQUENCE [LARGE SCALE GENOMIC DNA]</scope>
    <source>
        <strain evidence="15 16">CECT 8620</strain>
    </source>
</reference>